<organism evidence="2 3">
    <name type="scientific">Streptomyces camponoticapitis</name>
    <dbReference type="NCBI Taxonomy" id="1616125"/>
    <lineage>
        <taxon>Bacteria</taxon>
        <taxon>Bacillati</taxon>
        <taxon>Actinomycetota</taxon>
        <taxon>Actinomycetes</taxon>
        <taxon>Kitasatosporales</taxon>
        <taxon>Streptomycetaceae</taxon>
        <taxon>Streptomyces</taxon>
    </lineage>
</organism>
<evidence type="ECO:0000313" key="3">
    <source>
        <dbReference type="Proteomes" id="UP000660265"/>
    </source>
</evidence>
<reference evidence="3" key="1">
    <citation type="journal article" date="2019" name="Int. J. Syst. Evol. Microbiol.">
        <title>The Global Catalogue of Microorganisms (GCM) 10K type strain sequencing project: providing services to taxonomists for standard genome sequencing and annotation.</title>
        <authorList>
            <consortium name="The Broad Institute Genomics Platform"/>
            <consortium name="The Broad Institute Genome Sequencing Center for Infectious Disease"/>
            <person name="Wu L."/>
            <person name="Ma J."/>
        </authorList>
    </citation>
    <scope>NUCLEOTIDE SEQUENCE [LARGE SCALE GENOMIC DNA]</scope>
    <source>
        <strain evidence="3">CGMCC 4.7275</strain>
    </source>
</reference>
<protein>
    <submittedName>
        <fullName evidence="2">Uncharacterized protein</fullName>
    </submittedName>
</protein>
<feature type="compositionally biased region" description="Acidic residues" evidence="1">
    <location>
        <begin position="126"/>
        <end position="137"/>
    </location>
</feature>
<accession>A0ABQ2DZU3</accession>
<proteinExistence type="predicted"/>
<sequence>MDVPVHEPRNPRLAGVACAIGTLRPPMYSWRLLLEPGTGADHTPLDPSCVHPVTCEAPEITGCAPGAALYTTGWPGVPESAGPRDQVFDKRYTPSASRTLTSAELSAARCVRTASCAPDREHGAEDEQVEPALDGDA</sequence>
<keyword evidence="3" id="KW-1185">Reference proteome</keyword>
<feature type="region of interest" description="Disordered" evidence="1">
    <location>
        <begin position="116"/>
        <end position="137"/>
    </location>
</feature>
<evidence type="ECO:0000313" key="2">
    <source>
        <dbReference type="EMBL" id="GGJ80139.1"/>
    </source>
</evidence>
<name>A0ABQ2DZU3_9ACTN</name>
<dbReference type="EMBL" id="BMMV01000002">
    <property type="protein sequence ID" value="GGJ80139.1"/>
    <property type="molecule type" value="Genomic_DNA"/>
</dbReference>
<gene>
    <name evidence="2" type="ORF">GCM10011583_09620</name>
</gene>
<comment type="caution">
    <text evidence="2">The sequence shown here is derived from an EMBL/GenBank/DDBJ whole genome shotgun (WGS) entry which is preliminary data.</text>
</comment>
<evidence type="ECO:0000256" key="1">
    <source>
        <dbReference type="SAM" id="MobiDB-lite"/>
    </source>
</evidence>
<dbReference type="Proteomes" id="UP000660265">
    <property type="component" value="Unassembled WGS sequence"/>
</dbReference>